<keyword evidence="3" id="KW-1185">Reference proteome</keyword>
<evidence type="ECO:0000313" key="3">
    <source>
        <dbReference type="Proteomes" id="UP000277294"/>
    </source>
</evidence>
<name>A0A3P4AZU6_9BURK</name>
<dbReference type="OrthoDB" id="9808624at2"/>
<protein>
    <recommendedName>
        <fullName evidence="1">DUF4145 domain-containing protein</fullName>
    </recommendedName>
</protein>
<proteinExistence type="predicted"/>
<evidence type="ECO:0000259" key="1">
    <source>
        <dbReference type="Pfam" id="PF13643"/>
    </source>
</evidence>
<sequence length="233" mass="26159">MSNTFPWTCPYCNRAAIITNNSFTSGLGTFNDGNKDGPLGIAWTAVTCPNPQCREYELKAKLFAVEYAAHGARVKGLPLTEWQLRPQSSAKPFPNYIPRAIISDYNEACLIRDLSPKASSTLARRCLQGIIRDFWGISRNRLIDEVNELKPKIDTATWKAIDAIRSIGNIGAHMEKDINVIVDVEPEEAQLLIDLIEILLKDWYISRHEREQHLEHIVALAASKKEEKGKSVG</sequence>
<reference evidence="2 3" key="1">
    <citation type="submission" date="2018-10" db="EMBL/GenBank/DDBJ databases">
        <authorList>
            <person name="Criscuolo A."/>
        </authorList>
    </citation>
    <scope>NUCLEOTIDE SEQUENCE [LARGE SCALE GENOMIC DNA]</scope>
    <source>
        <strain evidence="2">DnA1</strain>
    </source>
</reference>
<feature type="domain" description="DUF4145" evidence="1">
    <location>
        <begin position="106"/>
        <end position="197"/>
    </location>
</feature>
<gene>
    <name evidence="2" type="ORF">PIGHUM_01637</name>
</gene>
<dbReference type="Proteomes" id="UP000277294">
    <property type="component" value="Unassembled WGS sequence"/>
</dbReference>
<dbReference type="InterPro" id="IPR025285">
    <property type="entry name" value="DUF4145"/>
</dbReference>
<organism evidence="2 3">
    <name type="scientific">Pigmentiphaga humi</name>
    <dbReference type="NCBI Taxonomy" id="2478468"/>
    <lineage>
        <taxon>Bacteria</taxon>
        <taxon>Pseudomonadati</taxon>
        <taxon>Pseudomonadota</taxon>
        <taxon>Betaproteobacteria</taxon>
        <taxon>Burkholderiales</taxon>
        <taxon>Alcaligenaceae</taxon>
        <taxon>Pigmentiphaga</taxon>
    </lineage>
</organism>
<dbReference type="Pfam" id="PF13643">
    <property type="entry name" value="DUF4145"/>
    <property type="match status" value="1"/>
</dbReference>
<accession>A0A3P4AZU6</accession>
<dbReference type="EMBL" id="UWPJ01000015">
    <property type="protein sequence ID" value="VCU69574.1"/>
    <property type="molecule type" value="Genomic_DNA"/>
</dbReference>
<dbReference type="RefSeq" id="WP_124079076.1">
    <property type="nucleotide sequence ID" value="NZ_UWPJ01000015.1"/>
</dbReference>
<dbReference type="AlphaFoldDB" id="A0A3P4AZU6"/>
<evidence type="ECO:0000313" key="2">
    <source>
        <dbReference type="EMBL" id="VCU69574.1"/>
    </source>
</evidence>